<evidence type="ECO:0000313" key="7">
    <source>
        <dbReference type="Proteomes" id="UP000440732"/>
    </source>
</evidence>
<evidence type="ECO:0000313" key="3">
    <source>
        <dbReference type="EMBL" id="KAE9257108.1"/>
    </source>
</evidence>
<evidence type="ECO:0000313" key="6">
    <source>
        <dbReference type="Proteomes" id="UP000440367"/>
    </source>
</evidence>
<evidence type="ECO:0000313" key="2">
    <source>
        <dbReference type="EMBL" id="KAE9154857.1"/>
    </source>
</evidence>
<comment type="caution">
    <text evidence="3">The sequence shown here is derived from an EMBL/GenBank/DDBJ whole genome shotgun (WGS) entry which is preliminary data.</text>
</comment>
<gene>
    <name evidence="4" type="ORF">PF001_g1138</name>
    <name evidence="3" type="ORF">PF002_g1324</name>
    <name evidence="2" type="ORF">PF006_g1138</name>
    <name evidence="1" type="ORF">PF011_g934</name>
</gene>
<evidence type="ECO:0000313" key="4">
    <source>
        <dbReference type="EMBL" id="KAE9328981.1"/>
    </source>
</evidence>
<dbReference type="EMBL" id="QXGE01000026">
    <property type="protein sequence ID" value="KAE9328981.1"/>
    <property type="molecule type" value="Genomic_DNA"/>
</dbReference>
<evidence type="ECO:0000313" key="1">
    <source>
        <dbReference type="EMBL" id="KAE9029725.1"/>
    </source>
</evidence>
<dbReference type="EMBL" id="QXGA01000027">
    <property type="protein sequence ID" value="KAE9154857.1"/>
    <property type="molecule type" value="Genomic_DNA"/>
</dbReference>
<dbReference type="AlphaFoldDB" id="A0A6A4AH99"/>
<organism evidence="3 6">
    <name type="scientific">Phytophthora fragariae</name>
    <dbReference type="NCBI Taxonomy" id="53985"/>
    <lineage>
        <taxon>Eukaryota</taxon>
        <taxon>Sar</taxon>
        <taxon>Stramenopiles</taxon>
        <taxon>Oomycota</taxon>
        <taxon>Peronosporomycetes</taxon>
        <taxon>Peronosporales</taxon>
        <taxon>Peronosporaceae</taxon>
        <taxon>Phytophthora</taxon>
    </lineage>
</organism>
<evidence type="ECO:0000313" key="8">
    <source>
        <dbReference type="Proteomes" id="UP000460718"/>
    </source>
</evidence>
<dbReference type="Proteomes" id="UP000437068">
    <property type="component" value="Unassembled WGS sequence"/>
</dbReference>
<sequence length="105" mass="11505">MRERGLVVAHEIGDVFKKYPVPASVQASAPDSASRGPAVEWCSYSQYQPNREGDSRGWHEYRDQPSAPRRIAAPPMHPQAAGAYRAGTSLLQRRLTLSGSTPRSA</sequence>
<protein>
    <submittedName>
        <fullName evidence="3">Uncharacterized protein</fullName>
    </submittedName>
</protein>
<name>A0A6A4AH99_9STRA</name>
<accession>A0A6A4AH99</accession>
<dbReference type="EMBL" id="QXGD01000031">
    <property type="protein sequence ID" value="KAE9257108.1"/>
    <property type="molecule type" value="Genomic_DNA"/>
</dbReference>
<reference evidence="5 6" key="1">
    <citation type="submission" date="2018-08" db="EMBL/GenBank/DDBJ databases">
        <title>Genomic investigation of the strawberry pathogen Phytophthora fragariae indicates pathogenicity is determined by transcriptional variation in three key races.</title>
        <authorList>
            <person name="Adams T.M."/>
            <person name="Armitage A.D."/>
            <person name="Sobczyk M.K."/>
            <person name="Bates H.J."/>
            <person name="Dunwell J.M."/>
            <person name="Nellist C.F."/>
            <person name="Harrison R.J."/>
        </authorList>
    </citation>
    <scope>NUCLEOTIDE SEQUENCE [LARGE SCALE GENOMIC DNA]</scope>
    <source>
        <strain evidence="4 5">A4</strain>
        <strain evidence="3 6">BC-1</strain>
        <strain evidence="2 7">NOV-5</strain>
        <strain evidence="1 8">SCRP245</strain>
    </source>
</reference>
<evidence type="ECO:0000313" key="5">
    <source>
        <dbReference type="Proteomes" id="UP000437068"/>
    </source>
</evidence>
<dbReference type="EMBL" id="QXFW01000023">
    <property type="protein sequence ID" value="KAE9029725.1"/>
    <property type="molecule type" value="Genomic_DNA"/>
</dbReference>
<dbReference type="Proteomes" id="UP000440367">
    <property type="component" value="Unassembled WGS sequence"/>
</dbReference>
<proteinExistence type="predicted"/>
<dbReference type="Proteomes" id="UP000440732">
    <property type="component" value="Unassembled WGS sequence"/>
</dbReference>
<dbReference type="Proteomes" id="UP000460718">
    <property type="component" value="Unassembled WGS sequence"/>
</dbReference>